<keyword evidence="9" id="KW-1185">Reference proteome</keyword>
<evidence type="ECO:0000256" key="3">
    <source>
        <dbReference type="ARBA" id="ARBA00023125"/>
    </source>
</evidence>
<name>A0A3N6MGU8_NATCH</name>
<dbReference type="PROSITE" id="PS50977">
    <property type="entry name" value="HTH_TETR_2"/>
    <property type="match status" value="1"/>
</dbReference>
<evidence type="ECO:0000313" key="9">
    <source>
        <dbReference type="Proteomes" id="UP000281431"/>
    </source>
</evidence>
<comment type="caution">
    <text evidence="8">The sequence shown here is derived from an EMBL/GenBank/DDBJ whole genome shotgun (WGS) entry which is preliminary data.</text>
</comment>
<dbReference type="Pfam" id="PF13977">
    <property type="entry name" value="TetR_C_6"/>
    <property type="match status" value="1"/>
</dbReference>
<feature type="domain" description="HTH tetR-type" evidence="7">
    <location>
        <begin position="4"/>
        <end position="64"/>
    </location>
</feature>
<gene>
    <name evidence="8" type="ORF">EA472_01665</name>
</gene>
<dbReference type="SUPFAM" id="SSF46689">
    <property type="entry name" value="Homeodomain-like"/>
    <property type="match status" value="1"/>
</dbReference>
<dbReference type="PRINTS" id="PR00455">
    <property type="entry name" value="HTHTETR"/>
</dbReference>
<evidence type="ECO:0000256" key="1">
    <source>
        <dbReference type="ARBA" id="ARBA00022491"/>
    </source>
</evidence>
<dbReference type="GO" id="GO:0003700">
    <property type="term" value="F:DNA-binding transcription factor activity"/>
    <property type="evidence" value="ECO:0007669"/>
    <property type="project" value="TreeGrafter"/>
</dbReference>
<accession>A0A3N6MGU8</accession>
<dbReference type="GO" id="GO:0000976">
    <property type="term" value="F:transcription cis-regulatory region binding"/>
    <property type="evidence" value="ECO:0007669"/>
    <property type="project" value="TreeGrafter"/>
</dbReference>
<dbReference type="InterPro" id="IPR009057">
    <property type="entry name" value="Homeodomain-like_sf"/>
</dbReference>
<dbReference type="InterPro" id="IPR001647">
    <property type="entry name" value="HTH_TetR"/>
</dbReference>
<feature type="DNA-binding region" description="H-T-H motif" evidence="5">
    <location>
        <begin position="27"/>
        <end position="46"/>
    </location>
</feature>
<dbReference type="AlphaFoldDB" id="A0A3N6MGU8"/>
<keyword evidence="4" id="KW-0804">Transcription</keyword>
<feature type="region of interest" description="Disordered" evidence="6">
    <location>
        <begin position="197"/>
        <end position="227"/>
    </location>
</feature>
<dbReference type="SUPFAM" id="SSF48498">
    <property type="entry name" value="Tetracyclin repressor-like, C-terminal domain"/>
    <property type="match status" value="1"/>
</dbReference>
<dbReference type="Proteomes" id="UP000281431">
    <property type="component" value="Unassembled WGS sequence"/>
</dbReference>
<dbReference type="InterPro" id="IPR050109">
    <property type="entry name" value="HTH-type_TetR-like_transc_reg"/>
</dbReference>
<sequence length="227" mass="25742">MTAADVRNAIMDATYQALCERGYTDLTTQDIADRTDRSKSLLFYHYDSKEDIVVDFLEYLLEQFDERAAGFDDRPPIERLATFLDWYLYGSDEDDRRSFHAAMLELRTQAPYNSRYREQLRKIDDRLRSTLEDILNAGVDDGQFVDHDSEETAALLIAAIDGARVRQLTLDRGDYLDAVRSATIARIIDELLVDGVSFPTERPPNDGPSFRDAVDPIGSDVDDSTGP</sequence>
<evidence type="ECO:0000256" key="4">
    <source>
        <dbReference type="ARBA" id="ARBA00023163"/>
    </source>
</evidence>
<dbReference type="PANTHER" id="PTHR30055:SF234">
    <property type="entry name" value="HTH-TYPE TRANSCRIPTIONAL REGULATOR BETI"/>
    <property type="match status" value="1"/>
</dbReference>
<proteinExistence type="predicted"/>
<dbReference type="InterPro" id="IPR039538">
    <property type="entry name" value="BetI_C"/>
</dbReference>
<dbReference type="EMBL" id="REFZ01000001">
    <property type="protein sequence ID" value="RQH03314.1"/>
    <property type="molecule type" value="Genomic_DNA"/>
</dbReference>
<protein>
    <submittedName>
        <fullName evidence="8">TetR family transcriptional regulator</fullName>
    </submittedName>
</protein>
<evidence type="ECO:0000313" key="8">
    <source>
        <dbReference type="EMBL" id="RQH03314.1"/>
    </source>
</evidence>
<dbReference type="OrthoDB" id="135877at2157"/>
<keyword evidence="1" id="KW-0678">Repressor</keyword>
<dbReference type="Gene3D" id="1.10.357.10">
    <property type="entry name" value="Tetracycline Repressor, domain 2"/>
    <property type="match status" value="1"/>
</dbReference>
<organism evidence="8 9">
    <name type="scientific">Natrarchaeobius chitinivorans</name>
    <dbReference type="NCBI Taxonomy" id="1679083"/>
    <lineage>
        <taxon>Archaea</taxon>
        <taxon>Methanobacteriati</taxon>
        <taxon>Methanobacteriota</taxon>
        <taxon>Stenosarchaea group</taxon>
        <taxon>Halobacteria</taxon>
        <taxon>Halobacteriales</taxon>
        <taxon>Natrialbaceae</taxon>
        <taxon>Natrarchaeobius</taxon>
    </lineage>
</organism>
<keyword evidence="2" id="KW-0805">Transcription regulation</keyword>
<dbReference type="Pfam" id="PF00440">
    <property type="entry name" value="TetR_N"/>
    <property type="match status" value="1"/>
</dbReference>
<evidence type="ECO:0000256" key="2">
    <source>
        <dbReference type="ARBA" id="ARBA00023015"/>
    </source>
</evidence>
<dbReference type="InterPro" id="IPR036271">
    <property type="entry name" value="Tet_transcr_reg_TetR-rel_C_sf"/>
</dbReference>
<keyword evidence="3 5" id="KW-0238">DNA-binding</keyword>
<evidence type="ECO:0000256" key="5">
    <source>
        <dbReference type="PROSITE-ProRule" id="PRU00335"/>
    </source>
</evidence>
<reference evidence="8 9" key="1">
    <citation type="submission" date="2018-10" db="EMBL/GenBank/DDBJ databases">
        <title>Natrarchaeobius chitinivorans gen. nov., sp. nov., and Natrarchaeobius haloalkaliphilus sp. nov., alkaliphilic, chitin-utilizing haloarchaea from hypersaline alkaline lakes.</title>
        <authorList>
            <person name="Sorokin D.Y."/>
            <person name="Elcheninov A.G."/>
            <person name="Kostrikina N.A."/>
            <person name="Bale N.J."/>
            <person name="Sinninghe Damste J.S."/>
            <person name="Khijniak T.V."/>
            <person name="Kublanov I.V."/>
            <person name="Toshchakov S.V."/>
        </authorList>
    </citation>
    <scope>NUCLEOTIDE SEQUENCE [LARGE SCALE GENOMIC DNA]</scope>
    <source>
        <strain evidence="8 9">AArcht7</strain>
    </source>
</reference>
<evidence type="ECO:0000256" key="6">
    <source>
        <dbReference type="SAM" id="MobiDB-lite"/>
    </source>
</evidence>
<evidence type="ECO:0000259" key="7">
    <source>
        <dbReference type="PROSITE" id="PS50977"/>
    </source>
</evidence>
<dbReference type="PANTHER" id="PTHR30055">
    <property type="entry name" value="HTH-TYPE TRANSCRIPTIONAL REGULATOR RUTR"/>
    <property type="match status" value="1"/>
</dbReference>